<dbReference type="InterPro" id="IPR000639">
    <property type="entry name" value="Epox_hydrolase-like"/>
</dbReference>
<dbReference type="InterPro" id="IPR029058">
    <property type="entry name" value="AB_hydrolase_fold"/>
</dbReference>
<dbReference type="RefSeq" id="WP_052152188.1">
    <property type="nucleotide sequence ID" value="NZ_JAKETQ010000001.1"/>
</dbReference>
<dbReference type="Gene3D" id="3.40.50.1820">
    <property type="entry name" value="alpha/beta hydrolase"/>
    <property type="match status" value="1"/>
</dbReference>
<name>A0AA41UBT4_9HYPH</name>
<dbReference type="SUPFAM" id="SSF53474">
    <property type="entry name" value="alpha/beta-Hydrolases"/>
    <property type="match status" value="1"/>
</dbReference>
<keyword evidence="3" id="KW-1185">Reference proteome</keyword>
<dbReference type="InterPro" id="IPR000073">
    <property type="entry name" value="AB_hydrolase_1"/>
</dbReference>
<dbReference type="EMBL" id="JALAZD010000001">
    <property type="protein sequence ID" value="MCI0127858.1"/>
    <property type="molecule type" value="Genomic_DNA"/>
</dbReference>
<dbReference type="Proteomes" id="UP001156140">
    <property type="component" value="Unassembled WGS sequence"/>
</dbReference>
<accession>A0AA41UBT4</accession>
<comment type="caution">
    <text evidence="2">The sequence shown here is derived from an EMBL/GenBank/DDBJ whole genome shotgun (WGS) entry which is preliminary data.</text>
</comment>
<proteinExistence type="predicted"/>
<dbReference type="AlphaFoldDB" id="A0AA41UBT4"/>
<sequence length="287" mass="30787">MATPFEVRLDGATFSGESDGFGLPVVFLHAGVADRRMWESQMTELADAGFHVIAYDRRGHGDTESPDVPFSHLDDLEAILDQLSVHAAVFVGSSAGGALAIDFAIENPERTVGLVLVGTALSGSPEPELPEEAELILDALHYAEDRGNTGSVNKIEAHLWLDGPLSPNGRVDGPARALFLDMNGKVLAKPKLTQEEEREPAVDVVGGIAAPTLLVVGELDFPHILERHGDLSEEMENSFAVVLEDTAHLPSLEKPEIFNPLLLEFLDAVAGHSDVGDDEDIDEDGED</sequence>
<gene>
    <name evidence="2" type="ORF">ML536_13600</name>
</gene>
<dbReference type="PRINTS" id="PR00412">
    <property type="entry name" value="EPOXHYDRLASE"/>
</dbReference>
<protein>
    <submittedName>
        <fullName evidence="2">Alpha/beta hydrolase</fullName>
    </submittedName>
</protein>
<organism evidence="2 3">
    <name type="scientific">Paradevosia shaoguanensis</name>
    <dbReference type="NCBI Taxonomy" id="1335043"/>
    <lineage>
        <taxon>Bacteria</taxon>
        <taxon>Pseudomonadati</taxon>
        <taxon>Pseudomonadota</taxon>
        <taxon>Alphaproteobacteria</taxon>
        <taxon>Hyphomicrobiales</taxon>
        <taxon>Devosiaceae</taxon>
        <taxon>Paradevosia</taxon>
    </lineage>
</organism>
<dbReference type="GO" id="GO:0016787">
    <property type="term" value="F:hydrolase activity"/>
    <property type="evidence" value="ECO:0007669"/>
    <property type="project" value="UniProtKB-KW"/>
</dbReference>
<dbReference type="InterPro" id="IPR050266">
    <property type="entry name" value="AB_hydrolase_sf"/>
</dbReference>
<feature type="domain" description="AB hydrolase-1" evidence="1">
    <location>
        <begin position="25"/>
        <end position="258"/>
    </location>
</feature>
<keyword evidence="2" id="KW-0378">Hydrolase</keyword>
<reference evidence="2" key="1">
    <citation type="submission" date="2022-03" db="EMBL/GenBank/DDBJ databases">
        <title>The complete genome sequence of a Methyloterrigena soli.</title>
        <authorList>
            <person name="Zi Z."/>
        </authorList>
    </citation>
    <scope>NUCLEOTIDE SEQUENCE</scope>
    <source>
        <strain evidence="2">M48</strain>
    </source>
</reference>
<evidence type="ECO:0000259" key="1">
    <source>
        <dbReference type="Pfam" id="PF12697"/>
    </source>
</evidence>
<dbReference type="Pfam" id="PF12697">
    <property type="entry name" value="Abhydrolase_6"/>
    <property type="match status" value="1"/>
</dbReference>
<dbReference type="PRINTS" id="PR00111">
    <property type="entry name" value="ABHYDROLASE"/>
</dbReference>
<evidence type="ECO:0000313" key="3">
    <source>
        <dbReference type="Proteomes" id="UP001156140"/>
    </source>
</evidence>
<dbReference type="PANTHER" id="PTHR43798">
    <property type="entry name" value="MONOACYLGLYCEROL LIPASE"/>
    <property type="match status" value="1"/>
</dbReference>
<evidence type="ECO:0000313" key="2">
    <source>
        <dbReference type="EMBL" id="MCI0127858.1"/>
    </source>
</evidence>